<accession>A0A2A8D218</accession>
<evidence type="ECO:0008006" key="3">
    <source>
        <dbReference type="Google" id="ProtNLM"/>
    </source>
</evidence>
<dbReference type="InterPro" id="IPR036694">
    <property type="entry name" value="Dodecin-like_sf"/>
</dbReference>
<evidence type="ECO:0000313" key="1">
    <source>
        <dbReference type="EMBL" id="PEN14863.1"/>
    </source>
</evidence>
<proteinExistence type="predicted"/>
<keyword evidence="2" id="KW-1185">Reference proteome</keyword>
<dbReference type="Proteomes" id="UP000220102">
    <property type="component" value="Unassembled WGS sequence"/>
</dbReference>
<comment type="caution">
    <text evidence="1">The sequence shown here is derived from an EMBL/GenBank/DDBJ whole genome shotgun (WGS) entry which is preliminary data.</text>
</comment>
<dbReference type="Gene3D" id="3.30.1660.10">
    <property type="entry name" value="Flavin-binding protein dodecin"/>
    <property type="match status" value="1"/>
</dbReference>
<dbReference type="AlphaFoldDB" id="A0A2A8D218"/>
<dbReference type="OrthoDB" id="1525133at2"/>
<dbReference type="SUPFAM" id="SSF89807">
    <property type="entry name" value="Dodecin-like"/>
    <property type="match status" value="1"/>
</dbReference>
<evidence type="ECO:0000313" key="2">
    <source>
        <dbReference type="Proteomes" id="UP000220102"/>
    </source>
</evidence>
<gene>
    <name evidence="1" type="ORF">CRI94_00785</name>
</gene>
<organism evidence="1 2">
    <name type="scientific">Longibacter salinarum</name>
    <dbReference type="NCBI Taxonomy" id="1850348"/>
    <lineage>
        <taxon>Bacteria</taxon>
        <taxon>Pseudomonadati</taxon>
        <taxon>Rhodothermota</taxon>
        <taxon>Rhodothermia</taxon>
        <taxon>Rhodothermales</taxon>
        <taxon>Salisaetaceae</taxon>
        <taxon>Longibacter</taxon>
    </lineage>
</organism>
<dbReference type="Pfam" id="PF07311">
    <property type="entry name" value="Dodecin"/>
    <property type="match status" value="1"/>
</dbReference>
<dbReference type="RefSeq" id="WP_098073760.1">
    <property type="nucleotide sequence ID" value="NZ_PDEQ01000001.1"/>
</dbReference>
<sequence length="66" mass="7380">MSVAKSIEIHAQGDTLEAATEAVLREASKTVDNIKNIYVDKYQAIVEDGKIQTYRVHSKVTFVLNE</sequence>
<dbReference type="EMBL" id="PDEQ01000001">
    <property type="protein sequence ID" value="PEN14863.1"/>
    <property type="molecule type" value="Genomic_DNA"/>
</dbReference>
<dbReference type="InterPro" id="IPR009923">
    <property type="entry name" value="Dodecin"/>
</dbReference>
<reference evidence="1 2" key="1">
    <citation type="submission" date="2017-10" db="EMBL/GenBank/DDBJ databases">
        <title>Draft genome of Longibacter Salinarum.</title>
        <authorList>
            <person name="Goh K.M."/>
            <person name="Shamsir M.S."/>
            <person name="Lim S.W."/>
        </authorList>
    </citation>
    <scope>NUCLEOTIDE SEQUENCE [LARGE SCALE GENOMIC DNA]</scope>
    <source>
        <strain evidence="1 2">KCTC 52045</strain>
    </source>
</reference>
<protein>
    <recommendedName>
        <fullName evidence="3">Dodecin</fullName>
    </recommendedName>
</protein>
<dbReference type="InterPro" id="IPR025543">
    <property type="entry name" value="Dodecin-like"/>
</dbReference>
<name>A0A2A8D218_9BACT</name>